<comment type="catalytic activity">
    <reaction evidence="9">
        <text>(R)-malate + NAD(+) = pyruvate + CO2 + NADH</text>
        <dbReference type="Rhea" id="RHEA:18365"/>
        <dbReference type="ChEBI" id="CHEBI:15361"/>
        <dbReference type="ChEBI" id="CHEBI:15588"/>
        <dbReference type="ChEBI" id="CHEBI:16526"/>
        <dbReference type="ChEBI" id="CHEBI:57540"/>
        <dbReference type="ChEBI" id="CHEBI:57945"/>
        <dbReference type="EC" id="1.1.1.83"/>
    </reaction>
</comment>
<evidence type="ECO:0000256" key="4">
    <source>
        <dbReference type="ARBA" id="ARBA00013126"/>
    </source>
</evidence>
<dbReference type="EC" id="1.1.1.83" evidence="4"/>
<dbReference type="EMBL" id="WTVQ01000003">
    <property type="protein sequence ID" value="NMG73618.1"/>
    <property type="molecule type" value="Genomic_DNA"/>
</dbReference>
<evidence type="ECO:0000256" key="1">
    <source>
        <dbReference type="ARBA" id="ARBA00001936"/>
    </source>
</evidence>
<comment type="similarity">
    <text evidence="3">Belongs to the isocitrate and isopropylmalate dehydrogenases family.</text>
</comment>
<dbReference type="Pfam" id="PF00180">
    <property type="entry name" value="Iso_dh"/>
    <property type="match status" value="1"/>
</dbReference>
<keyword evidence="5" id="KW-0479">Metal-binding</keyword>
<evidence type="ECO:0000313" key="12">
    <source>
        <dbReference type="Proteomes" id="UP000648984"/>
    </source>
</evidence>
<protein>
    <recommendedName>
        <fullName evidence="4">D-malate dehydrogenase (decarboxylating)</fullName>
        <ecNumber evidence="4">1.1.1.83</ecNumber>
    </recommendedName>
</protein>
<name>A0ABX1Q6J8_9RHOO</name>
<reference evidence="11 12" key="1">
    <citation type="submission" date="2019-12" db="EMBL/GenBank/DDBJ databases">
        <title>Comparative genomics gives insights into the taxonomy of the Azoarcus-Aromatoleum group and reveals separate origins of nif in the plant-associated Azoarcus and non-plant-associated Aromatoleum sub-groups.</title>
        <authorList>
            <person name="Lafos M."/>
            <person name="Maluk M."/>
            <person name="Batista M."/>
            <person name="Junghare M."/>
            <person name="Carmona M."/>
            <person name="Faoro H."/>
            <person name="Cruz L.M."/>
            <person name="Battistoni F."/>
            <person name="De Souza E."/>
            <person name="Pedrosa F."/>
            <person name="Chen W.-M."/>
            <person name="Poole P.S."/>
            <person name="Dixon R.A."/>
            <person name="James E.K."/>
        </authorList>
    </citation>
    <scope>NUCLEOTIDE SEQUENCE [LARGE SCALE GENOMIC DNA]</scope>
    <source>
        <strain evidence="11 12">22Lin</strain>
    </source>
</reference>
<dbReference type="SMART" id="SM01329">
    <property type="entry name" value="Iso_dh"/>
    <property type="match status" value="1"/>
</dbReference>
<dbReference type="Gene3D" id="3.40.718.10">
    <property type="entry name" value="Isopropylmalate Dehydrogenase"/>
    <property type="match status" value="1"/>
</dbReference>
<dbReference type="NCBIfam" id="TIGR02089">
    <property type="entry name" value="TTC"/>
    <property type="match status" value="1"/>
</dbReference>
<comment type="caution">
    <text evidence="11">The sequence shown here is derived from an EMBL/GenBank/DDBJ whole genome shotgun (WGS) entry which is preliminary data.</text>
</comment>
<evidence type="ECO:0000256" key="3">
    <source>
        <dbReference type="ARBA" id="ARBA00007769"/>
    </source>
</evidence>
<dbReference type="InterPro" id="IPR050501">
    <property type="entry name" value="ICDH/IPMDH"/>
</dbReference>
<proteinExistence type="inferred from homology"/>
<evidence type="ECO:0000256" key="9">
    <source>
        <dbReference type="ARBA" id="ARBA00049301"/>
    </source>
</evidence>
<dbReference type="Proteomes" id="UP000648984">
    <property type="component" value="Unassembled WGS sequence"/>
</dbReference>
<dbReference type="SUPFAM" id="SSF53659">
    <property type="entry name" value="Isocitrate/Isopropylmalate dehydrogenase-like"/>
    <property type="match status" value="1"/>
</dbReference>
<accession>A0ABX1Q6J8</accession>
<keyword evidence="12" id="KW-1185">Reference proteome</keyword>
<sequence length="357" mass="38821">MTIHRIAVIAGDGIGKEVMPEGLRVVEAAARKFGIALAFDHFDFANCDYYAKHGKMMPDDWKERIGGHDAIFFGAVGWPATVPDHVSVWGSLITMRREFDQYVNLRPARLMPGIPSPLANRKPGDIDFYVVRENTEGEYSTIGGRMFPGTEREFAVQETIMTRTGVDRVAKFAFELAASRPKKHLTSATKSNGISITMPYWDERVAEMAKSFPDVRVDKYHIDILTAHFVQHPDWFDVVVASNLFGDILSDLGPACTGTIGIAPSANLNPERKFPSLFEPVHGSAPDIAGKGIANPIGQIWSGALMLEFLGHKDAHDAILGAIERTLEAGPAHAPLTADMGGKGNTVALGKAIAEAV</sequence>
<dbReference type="InterPro" id="IPR011829">
    <property type="entry name" value="TTC_DH"/>
</dbReference>
<dbReference type="InterPro" id="IPR019818">
    <property type="entry name" value="IsoCit/isopropylmalate_DH_CS"/>
</dbReference>
<evidence type="ECO:0000256" key="5">
    <source>
        <dbReference type="ARBA" id="ARBA00022723"/>
    </source>
</evidence>
<keyword evidence="8" id="KW-0464">Manganese</keyword>
<evidence type="ECO:0000259" key="10">
    <source>
        <dbReference type="SMART" id="SM01329"/>
    </source>
</evidence>
<comment type="cofactor">
    <cofactor evidence="2">
        <name>Mg(2+)</name>
        <dbReference type="ChEBI" id="CHEBI:18420"/>
    </cofactor>
</comment>
<gene>
    <name evidence="11" type="ORF">GPA25_02485</name>
</gene>
<dbReference type="PROSITE" id="PS00470">
    <property type="entry name" value="IDH_IMDH"/>
    <property type="match status" value="1"/>
</dbReference>
<feature type="domain" description="Isopropylmalate dehydrogenase-like" evidence="10">
    <location>
        <begin position="5"/>
        <end position="353"/>
    </location>
</feature>
<evidence type="ECO:0000256" key="7">
    <source>
        <dbReference type="ARBA" id="ARBA00023027"/>
    </source>
</evidence>
<keyword evidence="7" id="KW-0520">NAD</keyword>
<evidence type="ECO:0000256" key="8">
    <source>
        <dbReference type="ARBA" id="ARBA00023211"/>
    </source>
</evidence>
<evidence type="ECO:0000256" key="6">
    <source>
        <dbReference type="ARBA" id="ARBA00023002"/>
    </source>
</evidence>
<dbReference type="GO" id="GO:0009027">
    <property type="term" value="F:tartrate dehydrogenase activity"/>
    <property type="evidence" value="ECO:0007669"/>
    <property type="project" value="UniProtKB-EC"/>
</dbReference>
<evidence type="ECO:0000256" key="2">
    <source>
        <dbReference type="ARBA" id="ARBA00001946"/>
    </source>
</evidence>
<evidence type="ECO:0000313" key="11">
    <source>
        <dbReference type="EMBL" id="NMG73618.1"/>
    </source>
</evidence>
<keyword evidence="6 11" id="KW-0560">Oxidoreductase</keyword>
<comment type="cofactor">
    <cofactor evidence="1">
        <name>Mn(2+)</name>
        <dbReference type="ChEBI" id="CHEBI:29035"/>
    </cofactor>
</comment>
<dbReference type="RefSeq" id="WP_169258772.1">
    <property type="nucleotide sequence ID" value="NZ_WTVQ01000003.1"/>
</dbReference>
<dbReference type="PANTHER" id="PTHR43275">
    <property type="entry name" value="D-MALATE DEHYDROGENASE [DECARBOXYLATING]"/>
    <property type="match status" value="1"/>
</dbReference>
<dbReference type="PANTHER" id="PTHR43275:SF1">
    <property type="entry name" value="D-MALATE DEHYDROGENASE [DECARBOXYLATING]"/>
    <property type="match status" value="1"/>
</dbReference>
<organism evidence="11 12">
    <name type="scientific">Aromatoleum diolicum</name>
    <dbReference type="NCBI Taxonomy" id="75796"/>
    <lineage>
        <taxon>Bacteria</taxon>
        <taxon>Pseudomonadati</taxon>
        <taxon>Pseudomonadota</taxon>
        <taxon>Betaproteobacteria</taxon>
        <taxon>Rhodocyclales</taxon>
        <taxon>Rhodocyclaceae</taxon>
        <taxon>Aromatoleum</taxon>
    </lineage>
</organism>
<dbReference type="InterPro" id="IPR024084">
    <property type="entry name" value="IsoPropMal-DH-like_dom"/>
</dbReference>